<dbReference type="EMBL" id="JBHSBV010000002">
    <property type="protein sequence ID" value="MFC4200651.1"/>
    <property type="molecule type" value="Genomic_DNA"/>
</dbReference>
<proteinExistence type="predicted"/>
<accession>A0ABV8NUR4</accession>
<dbReference type="Proteomes" id="UP001595848">
    <property type="component" value="Unassembled WGS sequence"/>
</dbReference>
<feature type="region of interest" description="Disordered" evidence="1">
    <location>
        <begin position="1"/>
        <end position="37"/>
    </location>
</feature>
<reference evidence="3" key="1">
    <citation type="journal article" date="2019" name="Int. J. Syst. Evol. Microbiol.">
        <title>The Global Catalogue of Microorganisms (GCM) 10K type strain sequencing project: providing services to taxonomists for standard genome sequencing and annotation.</title>
        <authorList>
            <consortium name="The Broad Institute Genomics Platform"/>
            <consortium name="The Broad Institute Genome Sequencing Center for Infectious Disease"/>
            <person name="Wu L."/>
            <person name="Ma J."/>
        </authorList>
    </citation>
    <scope>NUCLEOTIDE SEQUENCE [LARGE SCALE GENOMIC DNA]</scope>
    <source>
        <strain evidence="3">LMG 24813</strain>
    </source>
</reference>
<name>A0ABV8NUR4_9BURK</name>
<protein>
    <submittedName>
        <fullName evidence="2">Uncharacterized protein</fullName>
    </submittedName>
</protein>
<evidence type="ECO:0000313" key="2">
    <source>
        <dbReference type="EMBL" id="MFC4200651.1"/>
    </source>
</evidence>
<evidence type="ECO:0000313" key="3">
    <source>
        <dbReference type="Proteomes" id="UP001595848"/>
    </source>
</evidence>
<evidence type="ECO:0000256" key="1">
    <source>
        <dbReference type="SAM" id="MobiDB-lite"/>
    </source>
</evidence>
<dbReference type="RefSeq" id="WP_217964111.1">
    <property type="nucleotide sequence ID" value="NZ_JAHTBN010000003.1"/>
</dbReference>
<comment type="caution">
    <text evidence="2">The sequence shown here is derived from an EMBL/GenBank/DDBJ whole genome shotgun (WGS) entry which is preliminary data.</text>
</comment>
<organism evidence="2 3">
    <name type="scientific">Candidimonas humi</name>
    <dbReference type="NCBI Taxonomy" id="683355"/>
    <lineage>
        <taxon>Bacteria</taxon>
        <taxon>Pseudomonadati</taxon>
        <taxon>Pseudomonadota</taxon>
        <taxon>Betaproteobacteria</taxon>
        <taxon>Burkholderiales</taxon>
        <taxon>Alcaligenaceae</taxon>
        <taxon>Candidimonas</taxon>
    </lineage>
</organism>
<sequence length="174" mass="18905">MLSRNSILKPGKPLQRKTPLQGGKPLNRSREPKGPGLAQRIAASLGRALGHQHSEPSVFRSPRHRKNVAAMRCICCGRPGASQAAHLNLLALGKGRGWKLSDALTIPLCVDRIGVIGCHVRLDSSGQYDKGTSAALQIHWLGETRDRLCAAGQWPEAAEADFQRFVVTYLERAA</sequence>
<gene>
    <name evidence="2" type="ORF">ACFOY1_06780</name>
</gene>
<keyword evidence="3" id="KW-1185">Reference proteome</keyword>